<dbReference type="GO" id="GO:0055085">
    <property type="term" value="P:transmembrane transport"/>
    <property type="evidence" value="ECO:0007669"/>
    <property type="project" value="InterPro"/>
</dbReference>
<gene>
    <name evidence="9" type="ORF">G1H10_09405</name>
</gene>
<keyword evidence="6 7" id="KW-0472">Membrane</keyword>
<evidence type="ECO:0000313" key="10">
    <source>
        <dbReference type="Proteomes" id="UP000475214"/>
    </source>
</evidence>
<protein>
    <submittedName>
        <fullName evidence="9">ABC transporter permease</fullName>
    </submittedName>
</protein>
<dbReference type="PROSITE" id="PS50928">
    <property type="entry name" value="ABC_TM1"/>
    <property type="match status" value="1"/>
</dbReference>
<evidence type="ECO:0000256" key="6">
    <source>
        <dbReference type="ARBA" id="ARBA00023136"/>
    </source>
</evidence>
<sequence>MLTYIARRVLMMIPTLFLISLASFFIIQLPPGDFLSTYAAGMSAQNAEVAQETLEALEQRYGLDQPFYVQYWYWISNIVCCGDFGQSFEWNRPVSSLIWDRLTLTMLLAIVSTLFTWFVAFLIGTYTAVRQYSVGDYFWTFVGFIGLATPNFLLALVLMWISFRYFGQSVGGLFSPEYESAPWSIGKAVDLFQHMWIPVVVIATAGAASTIRVMRANLLDELHRPYTTTARAKGMQEWRLIAKYPVRLALNPFISTVGWTLPTLVSGEIIVSVVLNLPTTGPLLLRSLESQDMYLAGSFILMLGVLTLIGTLLSDILLAWLDPRIQYEKAGSR</sequence>
<dbReference type="InterPro" id="IPR000515">
    <property type="entry name" value="MetI-like"/>
</dbReference>
<feature type="transmembrane region" description="Helical" evidence="7">
    <location>
        <begin position="138"/>
        <end position="163"/>
    </location>
</feature>
<keyword evidence="2 7" id="KW-0813">Transport</keyword>
<feature type="transmembrane region" description="Helical" evidence="7">
    <location>
        <begin position="195"/>
        <end position="214"/>
    </location>
</feature>
<evidence type="ECO:0000256" key="3">
    <source>
        <dbReference type="ARBA" id="ARBA00022475"/>
    </source>
</evidence>
<dbReference type="InterPro" id="IPR045621">
    <property type="entry name" value="BPD_transp_1_N"/>
</dbReference>
<dbReference type="EMBL" id="JAAGOA010000005">
    <property type="protein sequence ID" value="NEE00385.1"/>
    <property type="molecule type" value="Genomic_DNA"/>
</dbReference>
<dbReference type="Gene3D" id="1.10.3720.10">
    <property type="entry name" value="MetI-like"/>
    <property type="match status" value="1"/>
</dbReference>
<dbReference type="CDD" id="cd06261">
    <property type="entry name" value="TM_PBP2"/>
    <property type="match status" value="1"/>
</dbReference>
<accession>A0A6L9S4H5</accession>
<comment type="subcellular location">
    <subcellularLocation>
        <location evidence="1 7">Cell membrane</location>
        <topology evidence="1 7">Multi-pass membrane protein</topology>
    </subcellularLocation>
</comment>
<dbReference type="Pfam" id="PF19300">
    <property type="entry name" value="BPD_transp_1_N"/>
    <property type="match status" value="1"/>
</dbReference>
<evidence type="ECO:0000256" key="1">
    <source>
        <dbReference type="ARBA" id="ARBA00004651"/>
    </source>
</evidence>
<keyword evidence="5 7" id="KW-1133">Transmembrane helix</keyword>
<dbReference type="Pfam" id="PF00528">
    <property type="entry name" value="BPD_transp_1"/>
    <property type="match status" value="1"/>
</dbReference>
<comment type="similarity">
    <text evidence="7">Belongs to the binding-protein-dependent transport system permease family.</text>
</comment>
<evidence type="ECO:0000256" key="2">
    <source>
        <dbReference type="ARBA" id="ARBA00022448"/>
    </source>
</evidence>
<feature type="domain" description="ABC transmembrane type-1" evidence="8">
    <location>
        <begin position="102"/>
        <end position="318"/>
    </location>
</feature>
<reference evidence="9 10" key="1">
    <citation type="submission" date="2020-02" db="EMBL/GenBank/DDBJ databases">
        <authorList>
            <person name="Li X.-J."/>
            <person name="Han X.-M."/>
        </authorList>
    </citation>
    <scope>NUCLEOTIDE SEQUENCE [LARGE SCALE GENOMIC DNA]</scope>
    <source>
        <strain evidence="9 10">CCTCC AB 2017055</strain>
    </source>
</reference>
<dbReference type="GO" id="GO:0005886">
    <property type="term" value="C:plasma membrane"/>
    <property type="evidence" value="ECO:0007669"/>
    <property type="project" value="UniProtKB-SubCell"/>
</dbReference>
<feature type="transmembrane region" description="Helical" evidence="7">
    <location>
        <begin position="9"/>
        <end position="29"/>
    </location>
</feature>
<evidence type="ECO:0000259" key="8">
    <source>
        <dbReference type="PROSITE" id="PS50928"/>
    </source>
</evidence>
<organism evidence="9 10">
    <name type="scientific">Phytoactinopolyspora halotolerans</name>
    <dbReference type="NCBI Taxonomy" id="1981512"/>
    <lineage>
        <taxon>Bacteria</taxon>
        <taxon>Bacillati</taxon>
        <taxon>Actinomycetota</taxon>
        <taxon>Actinomycetes</taxon>
        <taxon>Jiangellales</taxon>
        <taxon>Jiangellaceae</taxon>
        <taxon>Phytoactinopolyspora</taxon>
    </lineage>
</organism>
<feature type="transmembrane region" description="Helical" evidence="7">
    <location>
        <begin position="295"/>
        <end position="321"/>
    </location>
</feature>
<proteinExistence type="inferred from homology"/>
<evidence type="ECO:0000256" key="5">
    <source>
        <dbReference type="ARBA" id="ARBA00022989"/>
    </source>
</evidence>
<comment type="caution">
    <text evidence="9">The sequence shown here is derived from an EMBL/GenBank/DDBJ whole genome shotgun (WGS) entry which is preliminary data.</text>
</comment>
<dbReference type="PANTHER" id="PTHR30465">
    <property type="entry name" value="INNER MEMBRANE ABC TRANSPORTER"/>
    <property type="match status" value="1"/>
</dbReference>
<name>A0A6L9S4H5_9ACTN</name>
<evidence type="ECO:0000256" key="4">
    <source>
        <dbReference type="ARBA" id="ARBA00022692"/>
    </source>
</evidence>
<evidence type="ECO:0000313" key="9">
    <source>
        <dbReference type="EMBL" id="NEE00385.1"/>
    </source>
</evidence>
<keyword evidence="4 7" id="KW-0812">Transmembrane</keyword>
<feature type="transmembrane region" description="Helical" evidence="7">
    <location>
        <begin position="102"/>
        <end position="126"/>
    </location>
</feature>
<keyword evidence="10" id="KW-1185">Reference proteome</keyword>
<dbReference type="InterPro" id="IPR035906">
    <property type="entry name" value="MetI-like_sf"/>
</dbReference>
<dbReference type="SUPFAM" id="SSF161098">
    <property type="entry name" value="MetI-like"/>
    <property type="match status" value="1"/>
</dbReference>
<dbReference type="Proteomes" id="UP000475214">
    <property type="component" value="Unassembled WGS sequence"/>
</dbReference>
<keyword evidence="3" id="KW-1003">Cell membrane</keyword>
<dbReference type="RefSeq" id="WP_163735982.1">
    <property type="nucleotide sequence ID" value="NZ_JAAGOA010000005.1"/>
</dbReference>
<dbReference type="PANTHER" id="PTHR30465:SF43">
    <property type="entry name" value="OLIGOPEPTIDE ABC TRANSPORTER, PERMEASE PROTEIN"/>
    <property type="match status" value="1"/>
</dbReference>
<evidence type="ECO:0000256" key="7">
    <source>
        <dbReference type="RuleBase" id="RU363032"/>
    </source>
</evidence>
<feature type="transmembrane region" description="Helical" evidence="7">
    <location>
        <begin position="248"/>
        <end position="275"/>
    </location>
</feature>
<dbReference type="AlphaFoldDB" id="A0A6L9S4H5"/>